<keyword evidence="3" id="KW-0813">Transport</keyword>
<evidence type="ECO:0000256" key="9">
    <source>
        <dbReference type="SAM" id="Phobius"/>
    </source>
</evidence>
<keyword evidence="7 9" id="KW-0472">Membrane</keyword>
<dbReference type="GO" id="GO:0006836">
    <property type="term" value="P:neurotransmitter transport"/>
    <property type="evidence" value="ECO:0007669"/>
    <property type="project" value="UniProtKB-KW"/>
</dbReference>
<sequence length="312" mass="34146">MSLTPDVGSLYWPITTGHFTAAFGYAALPLLLFPRMRLIAWFSLIAVVSLLVCLTGVFVYCGLELAEPGSLEMVKSHLPPIVGTFDRLPICLGVIVFSYCVHAVLPGIEASMQTPGRLPNVLRYTFLLAALLKCILGLLPTLVFGPNRVEQSVLESFTGRIRLQMCTRIAISLNVFFSLPLVVYVIGRQIDIASRSEGWLRDPATGKPKRAIRLVWLFATRGALLSAAILTALLVPHFALIMAFIGSVTGSLLCFVLPAYFHLALTQRTAAGVSKKRLCVNWVIIIFGLGATLVGGVFSCREIVQTFWLHIK</sequence>
<evidence type="ECO:0000313" key="11">
    <source>
        <dbReference type="EMBL" id="VEL25548.1"/>
    </source>
</evidence>
<keyword evidence="8" id="KW-0968">Cytoplasmic vesicle</keyword>
<dbReference type="GO" id="GO:0015179">
    <property type="term" value="F:L-amino acid transmembrane transporter activity"/>
    <property type="evidence" value="ECO:0007669"/>
    <property type="project" value="TreeGrafter"/>
</dbReference>
<evidence type="ECO:0000256" key="5">
    <source>
        <dbReference type="ARBA" id="ARBA00022775"/>
    </source>
</evidence>
<feature type="transmembrane region" description="Helical" evidence="9">
    <location>
        <begin position="12"/>
        <end position="32"/>
    </location>
</feature>
<evidence type="ECO:0000256" key="1">
    <source>
        <dbReference type="ARBA" id="ARBA00004439"/>
    </source>
</evidence>
<feature type="domain" description="Amino acid transporter transmembrane" evidence="10">
    <location>
        <begin position="12"/>
        <end position="297"/>
    </location>
</feature>
<protein>
    <recommendedName>
        <fullName evidence="10">Amino acid transporter transmembrane domain-containing protein</fullName>
    </recommendedName>
</protein>
<feature type="transmembrane region" description="Helical" evidence="9">
    <location>
        <begin position="165"/>
        <end position="186"/>
    </location>
</feature>
<feature type="transmembrane region" description="Helical" evidence="9">
    <location>
        <begin position="87"/>
        <end position="105"/>
    </location>
</feature>
<feature type="transmembrane region" description="Helical" evidence="9">
    <location>
        <begin position="39"/>
        <end position="60"/>
    </location>
</feature>
<keyword evidence="5" id="KW-0532">Neurotransmitter transport</keyword>
<dbReference type="GO" id="GO:0005774">
    <property type="term" value="C:vacuolar membrane"/>
    <property type="evidence" value="ECO:0007669"/>
    <property type="project" value="TreeGrafter"/>
</dbReference>
<keyword evidence="6 9" id="KW-1133">Transmembrane helix</keyword>
<accession>A0A448X1L3</accession>
<dbReference type="Proteomes" id="UP000784294">
    <property type="component" value="Unassembled WGS sequence"/>
</dbReference>
<dbReference type="EMBL" id="CAAALY010074754">
    <property type="protein sequence ID" value="VEL25548.1"/>
    <property type="molecule type" value="Genomic_DNA"/>
</dbReference>
<reference evidence="11" key="1">
    <citation type="submission" date="2018-11" db="EMBL/GenBank/DDBJ databases">
        <authorList>
            <consortium name="Pathogen Informatics"/>
        </authorList>
    </citation>
    <scope>NUCLEOTIDE SEQUENCE</scope>
</reference>
<evidence type="ECO:0000256" key="7">
    <source>
        <dbReference type="ARBA" id="ARBA00023136"/>
    </source>
</evidence>
<dbReference type="OrthoDB" id="6021076at2759"/>
<feature type="transmembrane region" description="Helical" evidence="9">
    <location>
        <begin position="278"/>
        <end position="298"/>
    </location>
</feature>
<dbReference type="Pfam" id="PF01490">
    <property type="entry name" value="Aa_trans"/>
    <property type="match status" value="1"/>
</dbReference>
<evidence type="ECO:0000259" key="10">
    <source>
        <dbReference type="Pfam" id="PF01490"/>
    </source>
</evidence>
<dbReference type="PANTHER" id="PTHR22950">
    <property type="entry name" value="AMINO ACID TRANSPORTER"/>
    <property type="match status" value="1"/>
</dbReference>
<evidence type="ECO:0000313" key="12">
    <source>
        <dbReference type="Proteomes" id="UP000784294"/>
    </source>
</evidence>
<feature type="transmembrane region" description="Helical" evidence="9">
    <location>
        <begin position="126"/>
        <end position="145"/>
    </location>
</feature>
<keyword evidence="4 9" id="KW-0812">Transmembrane</keyword>
<dbReference type="InterPro" id="IPR013057">
    <property type="entry name" value="AA_transpt_TM"/>
</dbReference>
<evidence type="ECO:0000256" key="8">
    <source>
        <dbReference type="ARBA" id="ARBA00023329"/>
    </source>
</evidence>
<evidence type="ECO:0000256" key="2">
    <source>
        <dbReference type="ARBA" id="ARBA00008066"/>
    </source>
</evidence>
<comment type="similarity">
    <text evidence="2">Belongs to the amino acid/polyamine transporter 2 family.</text>
</comment>
<evidence type="ECO:0000256" key="3">
    <source>
        <dbReference type="ARBA" id="ARBA00022448"/>
    </source>
</evidence>
<proteinExistence type="inferred from homology"/>
<comment type="caution">
    <text evidence="11">The sequence shown here is derived from an EMBL/GenBank/DDBJ whole genome shotgun (WGS) entry which is preliminary data.</text>
</comment>
<dbReference type="GO" id="GO:0030659">
    <property type="term" value="C:cytoplasmic vesicle membrane"/>
    <property type="evidence" value="ECO:0007669"/>
    <property type="project" value="UniProtKB-SubCell"/>
</dbReference>
<keyword evidence="12" id="KW-1185">Reference proteome</keyword>
<dbReference type="PANTHER" id="PTHR22950:SF689">
    <property type="entry name" value="VESICULAR INHIBITORY AMINO ACID TRANSPORTER"/>
    <property type="match status" value="1"/>
</dbReference>
<comment type="subcellular location">
    <subcellularLocation>
        <location evidence="1">Cytoplasmic vesicle membrane</location>
        <topology evidence="1">Multi-pass membrane protein</topology>
    </subcellularLocation>
</comment>
<gene>
    <name evidence="11" type="ORF">PXEA_LOCUS18988</name>
</gene>
<organism evidence="11 12">
    <name type="scientific">Protopolystoma xenopodis</name>
    <dbReference type="NCBI Taxonomy" id="117903"/>
    <lineage>
        <taxon>Eukaryota</taxon>
        <taxon>Metazoa</taxon>
        <taxon>Spiralia</taxon>
        <taxon>Lophotrochozoa</taxon>
        <taxon>Platyhelminthes</taxon>
        <taxon>Monogenea</taxon>
        <taxon>Polyopisthocotylea</taxon>
        <taxon>Polystomatidea</taxon>
        <taxon>Polystomatidae</taxon>
        <taxon>Protopolystoma</taxon>
    </lineage>
</organism>
<evidence type="ECO:0000256" key="6">
    <source>
        <dbReference type="ARBA" id="ARBA00022989"/>
    </source>
</evidence>
<evidence type="ECO:0000256" key="4">
    <source>
        <dbReference type="ARBA" id="ARBA00022692"/>
    </source>
</evidence>
<dbReference type="AlphaFoldDB" id="A0A448X1L3"/>
<feature type="transmembrane region" description="Helical" evidence="9">
    <location>
        <begin position="214"/>
        <end position="235"/>
    </location>
</feature>
<name>A0A448X1L3_9PLAT</name>
<feature type="transmembrane region" description="Helical" evidence="9">
    <location>
        <begin position="241"/>
        <end position="266"/>
    </location>
</feature>